<evidence type="ECO:0000259" key="2">
    <source>
        <dbReference type="SMART" id="SM00867"/>
    </source>
</evidence>
<sequence length="188" mass="20736">MQRKLIAALAATLSLSALAAPETFELDSTHTYPSFEISHLGFSPQRGMFKETEGKLTLDRAAKTGSIEATIKATSIETGYAKRDEHLRKPDFFNVEKHPTLTFKAQEFKFDGENPVEASGSLTMLGVTKPVTLKIEPMKCGVRGADQKYVCGGDVTTTIKRSEWGMKTYLPFIGDEVKIAIQVEAMKK</sequence>
<organism evidence="3 4">
    <name type="scientific">Chitinimonas lacunae</name>
    <dbReference type="NCBI Taxonomy" id="1963018"/>
    <lineage>
        <taxon>Bacteria</taxon>
        <taxon>Pseudomonadati</taxon>
        <taxon>Pseudomonadota</taxon>
        <taxon>Betaproteobacteria</taxon>
        <taxon>Neisseriales</taxon>
        <taxon>Chitinibacteraceae</taxon>
        <taxon>Chitinimonas</taxon>
    </lineage>
</organism>
<dbReference type="PANTHER" id="PTHR34406:SF2">
    <property type="entry name" value="PERIPLASMIC PROTEIN"/>
    <property type="match status" value="1"/>
</dbReference>
<dbReference type="EMBL" id="JBHSBU010000001">
    <property type="protein sequence ID" value="MFC4160906.1"/>
    <property type="molecule type" value="Genomic_DNA"/>
</dbReference>
<dbReference type="InterPro" id="IPR007372">
    <property type="entry name" value="Lipid/polyisoprenoid-bd_YceI"/>
</dbReference>
<protein>
    <submittedName>
        <fullName evidence="3">YceI family protein</fullName>
    </submittedName>
</protein>
<dbReference type="Gene3D" id="2.40.128.110">
    <property type="entry name" value="Lipid/polyisoprenoid-binding, YceI-like"/>
    <property type="match status" value="1"/>
</dbReference>
<evidence type="ECO:0000256" key="1">
    <source>
        <dbReference type="SAM" id="SignalP"/>
    </source>
</evidence>
<feature type="chain" id="PRO_5045298093" evidence="1">
    <location>
        <begin position="20"/>
        <end position="188"/>
    </location>
</feature>
<feature type="signal peptide" evidence="1">
    <location>
        <begin position="1"/>
        <end position="19"/>
    </location>
</feature>
<dbReference type="SUPFAM" id="SSF101874">
    <property type="entry name" value="YceI-like"/>
    <property type="match status" value="1"/>
</dbReference>
<evidence type="ECO:0000313" key="3">
    <source>
        <dbReference type="EMBL" id="MFC4160906.1"/>
    </source>
</evidence>
<keyword evidence="1" id="KW-0732">Signal</keyword>
<evidence type="ECO:0000313" key="4">
    <source>
        <dbReference type="Proteomes" id="UP001595791"/>
    </source>
</evidence>
<dbReference type="Pfam" id="PF04264">
    <property type="entry name" value="YceI"/>
    <property type="match status" value="1"/>
</dbReference>
<accession>A0ABV8MVA9</accession>
<proteinExistence type="predicted"/>
<dbReference type="Proteomes" id="UP001595791">
    <property type="component" value="Unassembled WGS sequence"/>
</dbReference>
<reference evidence="4" key="1">
    <citation type="journal article" date="2019" name="Int. J. Syst. Evol. Microbiol.">
        <title>The Global Catalogue of Microorganisms (GCM) 10K type strain sequencing project: providing services to taxonomists for standard genome sequencing and annotation.</title>
        <authorList>
            <consortium name="The Broad Institute Genomics Platform"/>
            <consortium name="The Broad Institute Genome Sequencing Center for Infectious Disease"/>
            <person name="Wu L."/>
            <person name="Ma J."/>
        </authorList>
    </citation>
    <scope>NUCLEOTIDE SEQUENCE [LARGE SCALE GENOMIC DNA]</scope>
    <source>
        <strain evidence="4">LMG 29894</strain>
    </source>
</reference>
<gene>
    <name evidence="3" type="ORF">ACFOW7_16325</name>
</gene>
<comment type="caution">
    <text evidence="3">The sequence shown here is derived from an EMBL/GenBank/DDBJ whole genome shotgun (WGS) entry which is preliminary data.</text>
</comment>
<dbReference type="RefSeq" id="WP_378166240.1">
    <property type="nucleotide sequence ID" value="NZ_JBHSBU010000001.1"/>
</dbReference>
<name>A0ABV8MVA9_9NEIS</name>
<dbReference type="SMART" id="SM00867">
    <property type="entry name" value="YceI"/>
    <property type="match status" value="1"/>
</dbReference>
<keyword evidence="4" id="KW-1185">Reference proteome</keyword>
<dbReference type="PANTHER" id="PTHR34406">
    <property type="entry name" value="PROTEIN YCEI"/>
    <property type="match status" value="1"/>
</dbReference>
<feature type="domain" description="Lipid/polyisoprenoid-binding YceI-like" evidence="2">
    <location>
        <begin position="23"/>
        <end position="186"/>
    </location>
</feature>
<dbReference type="InterPro" id="IPR036761">
    <property type="entry name" value="TTHA0802/YceI-like_sf"/>
</dbReference>